<accession>W6YMR9</accession>
<evidence type="ECO:0000313" key="2">
    <source>
        <dbReference type="Proteomes" id="UP000053841"/>
    </source>
</evidence>
<feature type="non-terminal residue" evidence="1">
    <location>
        <position position="1"/>
    </location>
</feature>
<dbReference type="Proteomes" id="UP000053841">
    <property type="component" value="Unassembled WGS sequence"/>
</dbReference>
<keyword evidence="2" id="KW-1185">Reference proteome</keyword>
<organism evidence="1 2">
    <name type="scientific">Cochliobolus carbonum (strain 26-R-13)</name>
    <name type="common">Maize leaf spot fungus</name>
    <name type="synonym">Bipolaris zeicola</name>
    <dbReference type="NCBI Taxonomy" id="930089"/>
    <lineage>
        <taxon>Eukaryota</taxon>
        <taxon>Fungi</taxon>
        <taxon>Dikarya</taxon>
        <taxon>Ascomycota</taxon>
        <taxon>Pezizomycotina</taxon>
        <taxon>Dothideomycetes</taxon>
        <taxon>Pleosporomycetidae</taxon>
        <taxon>Pleosporales</taxon>
        <taxon>Pleosporineae</taxon>
        <taxon>Pleosporaceae</taxon>
        <taxon>Bipolaris</taxon>
    </lineage>
</organism>
<protein>
    <submittedName>
        <fullName evidence="1">Uncharacterized protein</fullName>
    </submittedName>
</protein>
<dbReference type="GeneID" id="19151159"/>
<sequence>VTSSDLSRTCNDGCLNIDAATFRRLIRYAPTLNVYSHMRGYESLAQLCATLEASQS</sequence>
<evidence type="ECO:0000313" key="1">
    <source>
        <dbReference type="EMBL" id="EUC39130.1"/>
    </source>
</evidence>
<dbReference type="RefSeq" id="XP_007706586.1">
    <property type="nucleotide sequence ID" value="XM_007708396.1"/>
</dbReference>
<dbReference type="AlphaFoldDB" id="W6YMR9"/>
<proteinExistence type="predicted"/>
<dbReference type="HOGENOM" id="CLU_3019778_0_0_1"/>
<dbReference type="EMBL" id="KI964538">
    <property type="protein sequence ID" value="EUC39130.1"/>
    <property type="molecule type" value="Genomic_DNA"/>
</dbReference>
<reference evidence="1 2" key="1">
    <citation type="journal article" date="2013" name="PLoS Genet.">
        <title>Comparative genome structure, secondary metabolite, and effector coding capacity across Cochliobolus pathogens.</title>
        <authorList>
            <person name="Condon B.J."/>
            <person name="Leng Y."/>
            <person name="Wu D."/>
            <person name="Bushley K.E."/>
            <person name="Ohm R.A."/>
            <person name="Otillar R."/>
            <person name="Martin J."/>
            <person name="Schackwitz W."/>
            <person name="Grimwood J."/>
            <person name="MohdZainudin N."/>
            <person name="Xue C."/>
            <person name="Wang R."/>
            <person name="Manning V.A."/>
            <person name="Dhillon B."/>
            <person name="Tu Z.J."/>
            <person name="Steffenson B.J."/>
            <person name="Salamov A."/>
            <person name="Sun H."/>
            <person name="Lowry S."/>
            <person name="LaButti K."/>
            <person name="Han J."/>
            <person name="Copeland A."/>
            <person name="Lindquist E."/>
            <person name="Barry K."/>
            <person name="Schmutz J."/>
            <person name="Baker S.E."/>
            <person name="Ciuffetti L.M."/>
            <person name="Grigoriev I.V."/>
            <person name="Zhong S."/>
            <person name="Turgeon B.G."/>
        </authorList>
    </citation>
    <scope>NUCLEOTIDE SEQUENCE [LARGE SCALE GENOMIC DNA]</scope>
    <source>
        <strain evidence="1 2">26-R-13</strain>
    </source>
</reference>
<name>W6YMR9_COCC2</name>
<gene>
    <name evidence="1" type="ORF">COCCADRAFT_81385</name>
</gene>
<dbReference type="KEGG" id="bze:COCCADRAFT_81385"/>